<dbReference type="PATRIC" id="fig|158500.4.peg.1178"/>
<feature type="transmembrane region" description="Helical" evidence="1">
    <location>
        <begin position="409"/>
        <end position="434"/>
    </location>
</feature>
<dbReference type="Proteomes" id="UP000024329">
    <property type="component" value="Unassembled WGS sequence"/>
</dbReference>
<gene>
    <name evidence="2" type="ORF">BV97_01147</name>
</gene>
<evidence type="ECO:0008006" key="4">
    <source>
        <dbReference type="Google" id="ProtNLM"/>
    </source>
</evidence>
<dbReference type="InterPro" id="IPR016031">
    <property type="entry name" value="Trp_RNA-bd_attenuator-like_dom"/>
</dbReference>
<evidence type="ECO:0000313" key="3">
    <source>
        <dbReference type="Proteomes" id="UP000024329"/>
    </source>
</evidence>
<protein>
    <recommendedName>
        <fullName evidence="4">Transmembrane protein</fullName>
    </recommendedName>
</protein>
<organism evidence="2 3">
    <name type="scientific">Novosphingobium resinovorum</name>
    <dbReference type="NCBI Taxonomy" id="158500"/>
    <lineage>
        <taxon>Bacteria</taxon>
        <taxon>Pseudomonadati</taxon>
        <taxon>Pseudomonadota</taxon>
        <taxon>Alphaproteobacteria</taxon>
        <taxon>Sphingomonadales</taxon>
        <taxon>Sphingomonadaceae</taxon>
        <taxon>Novosphingobium</taxon>
    </lineage>
</organism>
<feature type="transmembrane region" description="Helical" evidence="1">
    <location>
        <begin position="43"/>
        <end position="60"/>
    </location>
</feature>
<dbReference type="SUPFAM" id="SSF51219">
    <property type="entry name" value="TRAP-like"/>
    <property type="match status" value="1"/>
</dbReference>
<evidence type="ECO:0000313" key="2">
    <source>
        <dbReference type="EMBL" id="EZP83954.1"/>
    </source>
</evidence>
<dbReference type="AlphaFoldDB" id="A0A031K414"/>
<feature type="transmembrane region" description="Helical" evidence="1">
    <location>
        <begin position="119"/>
        <end position="138"/>
    </location>
</feature>
<proteinExistence type="predicted"/>
<evidence type="ECO:0000256" key="1">
    <source>
        <dbReference type="SAM" id="Phobius"/>
    </source>
</evidence>
<dbReference type="EMBL" id="JFYZ01000002">
    <property type="protein sequence ID" value="EZP83954.1"/>
    <property type="molecule type" value="Genomic_DNA"/>
</dbReference>
<dbReference type="eggNOG" id="ENOG5033WQU">
    <property type="taxonomic scope" value="Bacteria"/>
</dbReference>
<sequence length="702" mass="76557">MLASLGETGVEGGMGFDLRSIGFLCLLILLFDAAFAITSGWTLSAVIAFLWLAAAVLLGWKEAKDFAATWWRIVTVPLAALVTGIGSRGIYPGGWDWFPVAAALLLVTGMTLFFRVCFWAWCAAFLLLWAASIAFVGLEVGAVFAALLTLFAVMTNFAAKFVMDHAFDLNRIRTWRAELKDADKKTYRQQLTGLLIPVFVLAAIGFGFNYWLQARIVDYIYASGLVYPDPESNGLARDLEADAFASLDLREALALADIKVRGDGARAKGGRIFTKAQERVLALFGGFSPTPLDSEATCKSWNKQQRITLPGSRARQFLGGGRHGHKRYKYKMIGPDLTKDCEALGKALDARDLRDHEKGMTGATAIVEQSGDDASAALDAGVGKAELKAETLVRYSFWEARIALDSAFVVLRMLAILSWIVVACSVLAAVCYVAGRVSFDRTVLPFSLRGRPARSSPAGEPDSPGSLDMLPLDRLELDTVRQVGEKDETGVVTKAVRQEKCWYLCFDAARYGDGTHMRWTIPSPGSAFFRRLFAAKLAMTKVELAEIIQHKPTIAVAGDLKLLDIVVDEGREIVFRMKDLIAFSKGVRIRSIYSTHVGTELFGLTSFYNVASGTGRLVLKTEGREVFLAPPDVSIPPNLLVAWDHSATFALAQDSGIVGVWGNAPSVMPTLSGTAIVDESRPGDPGIFGRIWRLLRFAVLPV</sequence>
<feature type="transmembrane region" description="Helical" evidence="1">
    <location>
        <begin position="21"/>
        <end position="37"/>
    </location>
</feature>
<name>A0A031K414_9SPHN</name>
<keyword evidence="1" id="KW-1133">Transmembrane helix</keyword>
<comment type="caution">
    <text evidence="2">The sequence shown here is derived from an EMBL/GenBank/DDBJ whole genome shotgun (WGS) entry which is preliminary data.</text>
</comment>
<keyword evidence="1" id="KW-0812">Transmembrane</keyword>
<feature type="transmembrane region" description="Helical" evidence="1">
    <location>
        <begin position="194"/>
        <end position="212"/>
    </location>
</feature>
<feature type="transmembrane region" description="Helical" evidence="1">
    <location>
        <begin position="97"/>
        <end position="114"/>
    </location>
</feature>
<reference evidence="2 3" key="1">
    <citation type="submission" date="2014-03" db="EMBL/GenBank/DDBJ databases">
        <title>Whole genome sequence of Novosphingobium resinovorum KF1.</title>
        <authorList>
            <person name="Gan H.M."/>
            <person name="Gan H.Y."/>
            <person name="Chew T.H."/>
            <person name="Savka M.A."/>
        </authorList>
    </citation>
    <scope>NUCLEOTIDE SEQUENCE [LARGE SCALE GENOMIC DNA]</scope>
    <source>
        <strain evidence="2 3">KF1</strain>
    </source>
</reference>
<dbReference type="Gene3D" id="3.60.160.10">
    <property type="entry name" value="Mitochondrial biogenesis AIM24"/>
    <property type="match status" value="1"/>
</dbReference>
<keyword evidence="1" id="KW-0472">Membrane</keyword>
<accession>A0A031K414</accession>
<feature type="transmembrane region" description="Helical" evidence="1">
    <location>
        <begin position="69"/>
        <end position="91"/>
    </location>
</feature>
<dbReference type="InterPro" id="IPR036983">
    <property type="entry name" value="AIM24_sf"/>
</dbReference>